<sequence length="921" mass="104710">MITSAFEVQQPFSSITSVRSSKLRLFFLILISFFSFLSFVAEARNDGRVIHIGAIMDVDSRIGKEEKTALEIAVRSFNVNSNNHNLSLYIQDSRRNPFVSATAAEKLIKEKDVKVIIGMETWEEAALVADIGSKARIPVLSFASSATPPKLAAIRWPYLVRMATNDSDQMKCIAAIISSYGWRKVIAVYEDGVYGGDYGKAAELSEALQKLGSEIEHRLILPPFSSISNPKEVLEEELEKLQSIQSRVFVVLQASSPMTVHLFEEAKTMGFVGRDSVWIITDTISSYLDSFNSSVISSMEGSLGIKTSYSEASSSYRSFYDSFRRLFRREHPEEDNFEPGIQALKAYDSIRIITQALERMTSPDISAEMLLKNMLSINFNGLSGEIRFRNGRVLSQDPALRIINVVGKKYKELDFWLPRIGFSRSLEKRNESDHFVGNTSIDLSGRVTWPAELERVPKGWAMPTDGKPINIAVPGRTTFEKFVKVEVGENPSKIKYDGFCIELFREVLLHLDYDLPYVFHPFNGSYNDLVHSVYNKTYDAAVGDITILEERAKKVEFTLPYTESGLSMIVPVKSEESVWIFLKPFPTEMWLVTGAILIYTMSMVWFLERQSNPEFEGPWKTQIGTALWFTFSSIFFAHREKIYSNLTKVVVVVWLFVVMILTSSYTASLSSMLTVQRMEPNVTDIFWLKNEKRMIGCDGDSFVKSYLKDVIGFEEKNIMNVDSEYKYEGEFKSNNITAAFLELPYQKVFLRHYCNQYIPTKPISKFGGLAFVFQKGSPIAADFSRAILKLFEDGTLKSLEDKWFDHPCAVNNVTEINSDRLSLRSFWGLYLISGGTSTICFLLSIILSPRKYNHRGEETQHHSPLRYRTARDMAVVPSKHLYHREVSVRGGASNFNQAPDNTEWSSRLGIREPTRQWHGNS</sequence>
<comment type="caution">
    <text evidence="17">The sequence shown here is derived from an EMBL/GenBank/DDBJ whole genome shotgun (WGS) entry which is preliminary data.</text>
</comment>
<keyword evidence="5" id="KW-0732">Signal</keyword>
<reference evidence="17 18" key="1">
    <citation type="journal article" date="2021" name="Commun. Biol.">
        <title>The genome of Shorea leprosula (Dipterocarpaceae) highlights the ecological relevance of drought in aseasonal tropical rainforests.</title>
        <authorList>
            <person name="Ng K.K.S."/>
            <person name="Kobayashi M.J."/>
            <person name="Fawcett J.A."/>
            <person name="Hatakeyama M."/>
            <person name="Paape T."/>
            <person name="Ng C.H."/>
            <person name="Ang C.C."/>
            <person name="Tnah L.H."/>
            <person name="Lee C.T."/>
            <person name="Nishiyama T."/>
            <person name="Sese J."/>
            <person name="O'Brien M.J."/>
            <person name="Copetti D."/>
            <person name="Mohd Noor M.I."/>
            <person name="Ong R.C."/>
            <person name="Putra M."/>
            <person name="Sireger I.Z."/>
            <person name="Indrioko S."/>
            <person name="Kosugi Y."/>
            <person name="Izuno A."/>
            <person name="Isagi Y."/>
            <person name="Lee S.L."/>
            <person name="Shimizu K.K."/>
        </authorList>
    </citation>
    <scope>NUCLEOTIDE SEQUENCE [LARGE SCALE GENOMIC DNA]</scope>
    <source>
        <strain evidence="17">214</strain>
    </source>
</reference>
<evidence type="ECO:0000256" key="7">
    <source>
        <dbReference type="ARBA" id="ARBA00023065"/>
    </source>
</evidence>
<dbReference type="CDD" id="cd19990">
    <property type="entry name" value="PBP1_GABAb_receptor_plant"/>
    <property type="match status" value="1"/>
</dbReference>
<dbReference type="InterPro" id="IPR019594">
    <property type="entry name" value="Glu/Gly-bd"/>
</dbReference>
<dbReference type="Gene3D" id="3.40.190.10">
    <property type="entry name" value="Periplasmic binding protein-like II"/>
    <property type="match status" value="2"/>
</dbReference>
<gene>
    <name evidence="17" type="ORF">SLEP1_g7950</name>
</gene>
<feature type="region of interest" description="Disordered" evidence="14">
    <location>
        <begin position="892"/>
        <end position="921"/>
    </location>
</feature>
<dbReference type="InterPro" id="IPR015683">
    <property type="entry name" value="Ionotropic_Glu_rcpt"/>
</dbReference>
<dbReference type="InterPro" id="IPR001828">
    <property type="entry name" value="ANF_lig-bd_rcpt"/>
</dbReference>
<feature type="compositionally biased region" description="Polar residues" evidence="14">
    <location>
        <begin position="893"/>
        <end position="905"/>
    </location>
</feature>
<dbReference type="PIRSF" id="PIRSF037090">
    <property type="entry name" value="Iontro_Glu-like_rcpt_pln"/>
    <property type="match status" value="1"/>
</dbReference>
<evidence type="ECO:0000256" key="13">
    <source>
        <dbReference type="PIRNR" id="PIRNR037090"/>
    </source>
</evidence>
<keyword evidence="10" id="KW-0325">Glycoprotein</keyword>
<feature type="transmembrane region" description="Helical" evidence="15">
    <location>
        <begin position="589"/>
        <end position="607"/>
    </location>
</feature>
<evidence type="ECO:0000256" key="10">
    <source>
        <dbReference type="ARBA" id="ARBA00023180"/>
    </source>
</evidence>
<keyword evidence="6 15" id="KW-1133">Transmembrane helix</keyword>
<comment type="function">
    <text evidence="13">Glutamate-gated receptor that probably acts as non-selective cation channel.</text>
</comment>
<dbReference type="FunFam" id="3.40.190.10:FF:000103">
    <property type="entry name" value="Glutamate receptor"/>
    <property type="match status" value="1"/>
</dbReference>
<comment type="subcellular location">
    <subcellularLocation>
        <location evidence="1">Membrane</location>
        <topology evidence="1">Multi-pass membrane protein</topology>
    </subcellularLocation>
</comment>
<keyword evidence="12 13" id="KW-0407">Ion channel</keyword>
<evidence type="ECO:0000256" key="12">
    <source>
        <dbReference type="ARBA" id="ARBA00023303"/>
    </source>
</evidence>
<organism evidence="17 18">
    <name type="scientific">Rubroshorea leprosula</name>
    <dbReference type="NCBI Taxonomy" id="152421"/>
    <lineage>
        <taxon>Eukaryota</taxon>
        <taxon>Viridiplantae</taxon>
        <taxon>Streptophyta</taxon>
        <taxon>Embryophyta</taxon>
        <taxon>Tracheophyta</taxon>
        <taxon>Spermatophyta</taxon>
        <taxon>Magnoliopsida</taxon>
        <taxon>eudicotyledons</taxon>
        <taxon>Gunneridae</taxon>
        <taxon>Pentapetalae</taxon>
        <taxon>rosids</taxon>
        <taxon>malvids</taxon>
        <taxon>Malvales</taxon>
        <taxon>Dipterocarpaceae</taxon>
        <taxon>Rubroshorea</taxon>
    </lineage>
</organism>
<feature type="domain" description="Ionotropic glutamate receptor C-terminal" evidence="16">
    <location>
        <begin position="468"/>
        <end position="806"/>
    </location>
</feature>
<keyword evidence="18" id="KW-1185">Reference proteome</keyword>
<dbReference type="PANTHER" id="PTHR18966">
    <property type="entry name" value="IONOTROPIC GLUTAMATE RECEPTOR"/>
    <property type="match status" value="1"/>
</dbReference>
<dbReference type="InterPro" id="IPR017103">
    <property type="entry name" value="Iontropic_Glu_rcpt_pln"/>
</dbReference>
<dbReference type="InterPro" id="IPR001320">
    <property type="entry name" value="Iontro_rcpt_C"/>
</dbReference>
<keyword evidence="9 13" id="KW-0675">Receptor</keyword>
<dbReference type="Gene3D" id="3.40.50.2300">
    <property type="match status" value="2"/>
</dbReference>
<accession>A0AAV5I947</accession>
<evidence type="ECO:0000313" key="18">
    <source>
        <dbReference type="Proteomes" id="UP001054252"/>
    </source>
</evidence>
<dbReference type="Pfam" id="PF00060">
    <property type="entry name" value="Lig_chan"/>
    <property type="match status" value="1"/>
</dbReference>
<evidence type="ECO:0000256" key="15">
    <source>
        <dbReference type="SAM" id="Phobius"/>
    </source>
</evidence>
<keyword evidence="4 15" id="KW-0812">Transmembrane</keyword>
<dbReference type="CDD" id="cd13686">
    <property type="entry name" value="GluR_Plant"/>
    <property type="match status" value="1"/>
</dbReference>
<dbReference type="Gene3D" id="1.10.287.70">
    <property type="match status" value="1"/>
</dbReference>
<proteinExistence type="inferred from homology"/>
<keyword evidence="8 13" id="KW-0472">Membrane</keyword>
<evidence type="ECO:0000256" key="11">
    <source>
        <dbReference type="ARBA" id="ARBA00023286"/>
    </source>
</evidence>
<evidence type="ECO:0000256" key="14">
    <source>
        <dbReference type="SAM" id="MobiDB-lite"/>
    </source>
</evidence>
<comment type="similarity">
    <text evidence="2 13">Belongs to the glutamate-gated ion channel (TC 1.A.10.1) family.</text>
</comment>
<name>A0AAV5I947_9ROSI</name>
<keyword evidence="11 13" id="KW-1071">Ligand-gated ion channel</keyword>
<dbReference type="SUPFAM" id="SSF53822">
    <property type="entry name" value="Periplasmic binding protein-like I"/>
    <property type="match status" value="1"/>
</dbReference>
<dbReference type="Pfam" id="PF01094">
    <property type="entry name" value="ANF_receptor"/>
    <property type="match status" value="1"/>
</dbReference>
<evidence type="ECO:0000256" key="3">
    <source>
        <dbReference type="ARBA" id="ARBA00022448"/>
    </source>
</evidence>
<dbReference type="GO" id="GO:0015276">
    <property type="term" value="F:ligand-gated monoatomic ion channel activity"/>
    <property type="evidence" value="ECO:0007669"/>
    <property type="project" value="InterPro"/>
</dbReference>
<dbReference type="FunFam" id="3.40.50.2300:FF:000188">
    <property type="entry name" value="Glutamate receptor"/>
    <property type="match status" value="1"/>
</dbReference>
<dbReference type="Pfam" id="PF10613">
    <property type="entry name" value="Lig_chan-Glu_bd"/>
    <property type="match status" value="1"/>
</dbReference>
<evidence type="ECO:0000313" key="17">
    <source>
        <dbReference type="EMBL" id="GKU94453.1"/>
    </source>
</evidence>
<evidence type="ECO:0000256" key="5">
    <source>
        <dbReference type="ARBA" id="ARBA00022729"/>
    </source>
</evidence>
<dbReference type="GO" id="GO:0016020">
    <property type="term" value="C:membrane"/>
    <property type="evidence" value="ECO:0007669"/>
    <property type="project" value="UniProtKB-SubCell"/>
</dbReference>
<evidence type="ECO:0000256" key="6">
    <source>
        <dbReference type="ARBA" id="ARBA00022989"/>
    </source>
</evidence>
<keyword evidence="7 13" id="KW-0406">Ion transport</keyword>
<feature type="transmembrane region" description="Helical" evidence="15">
    <location>
        <begin position="827"/>
        <end position="847"/>
    </location>
</feature>
<dbReference type="InterPro" id="IPR028082">
    <property type="entry name" value="Peripla_BP_I"/>
</dbReference>
<evidence type="ECO:0000256" key="2">
    <source>
        <dbReference type="ARBA" id="ARBA00008685"/>
    </source>
</evidence>
<evidence type="ECO:0000259" key="16">
    <source>
        <dbReference type="SMART" id="SM00079"/>
    </source>
</evidence>
<feature type="transmembrane region" description="Helical" evidence="15">
    <location>
        <begin position="23"/>
        <end position="41"/>
    </location>
</feature>
<protein>
    <recommendedName>
        <fullName evidence="13">Glutamate receptor</fullName>
    </recommendedName>
</protein>
<evidence type="ECO:0000256" key="4">
    <source>
        <dbReference type="ARBA" id="ARBA00022692"/>
    </source>
</evidence>
<dbReference type="InterPro" id="IPR044440">
    <property type="entry name" value="GABAb_receptor_plant_PBP1"/>
</dbReference>
<evidence type="ECO:0000256" key="9">
    <source>
        <dbReference type="ARBA" id="ARBA00023170"/>
    </source>
</evidence>
<dbReference type="AlphaFoldDB" id="A0AAV5I947"/>
<evidence type="ECO:0000256" key="1">
    <source>
        <dbReference type="ARBA" id="ARBA00004141"/>
    </source>
</evidence>
<evidence type="ECO:0000256" key="8">
    <source>
        <dbReference type="ARBA" id="ARBA00023136"/>
    </source>
</evidence>
<dbReference type="FunFam" id="1.10.287.70:FF:000172">
    <property type="entry name" value="Glutamate receptor"/>
    <property type="match status" value="1"/>
</dbReference>
<dbReference type="SMART" id="SM00079">
    <property type="entry name" value="PBPe"/>
    <property type="match status" value="1"/>
</dbReference>
<dbReference type="Proteomes" id="UP001054252">
    <property type="component" value="Unassembled WGS sequence"/>
</dbReference>
<feature type="transmembrane region" description="Helical" evidence="15">
    <location>
        <begin position="649"/>
        <end position="668"/>
    </location>
</feature>
<keyword evidence="3 13" id="KW-0813">Transport</keyword>
<dbReference type="EMBL" id="BPVZ01000008">
    <property type="protein sequence ID" value="GKU94453.1"/>
    <property type="molecule type" value="Genomic_DNA"/>
</dbReference>
<dbReference type="SUPFAM" id="SSF53850">
    <property type="entry name" value="Periplasmic binding protein-like II"/>
    <property type="match status" value="1"/>
</dbReference>